<feature type="transmembrane region" description="Helical" evidence="1">
    <location>
        <begin position="143"/>
        <end position="162"/>
    </location>
</feature>
<keyword evidence="1" id="KW-0812">Transmembrane</keyword>
<dbReference type="AlphaFoldDB" id="B5VGX4"/>
<reference evidence="2 3" key="1">
    <citation type="journal article" date="2008" name="FEMS Yeast Res.">
        <title>Comparative genome analysis of a Saccharomyces cerevisiae wine strain.</title>
        <authorList>
            <person name="Borneman A.R."/>
            <person name="Forgan A.H."/>
            <person name="Pretorius I.S."/>
            <person name="Chambers P.J."/>
        </authorList>
    </citation>
    <scope>NUCLEOTIDE SEQUENCE [LARGE SCALE GENOMIC DNA]</scope>
    <source>
        <strain evidence="2 3">AWRI1631</strain>
    </source>
</reference>
<protein>
    <submittedName>
        <fullName evidence="2">Uncharacterized protein</fullName>
    </submittedName>
</protein>
<proteinExistence type="predicted"/>
<comment type="caution">
    <text evidence="2">The sequence shown here is derived from an EMBL/GenBank/DDBJ whole genome shotgun (WGS) entry which is preliminary data.</text>
</comment>
<organism evidence="2 3">
    <name type="scientific">Saccharomyces cerevisiae (strain AWRI1631)</name>
    <name type="common">Baker's yeast</name>
    <dbReference type="NCBI Taxonomy" id="545124"/>
    <lineage>
        <taxon>Eukaryota</taxon>
        <taxon>Fungi</taxon>
        <taxon>Dikarya</taxon>
        <taxon>Ascomycota</taxon>
        <taxon>Saccharomycotina</taxon>
        <taxon>Saccharomycetes</taxon>
        <taxon>Saccharomycetales</taxon>
        <taxon>Saccharomycetaceae</taxon>
        <taxon>Saccharomyces</taxon>
    </lineage>
</organism>
<feature type="transmembrane region" description="Helical" evidence="1">
    <location>
        <begin position="114"/>
        <end position="131"/>
    </location>
</feature>
<evidence type="ECO:0000313" key="3">
    <source>
        <dbReference type="Proteomes" id="UP000008988"/>
    </source>
</evidence>
<sequence length="234" mass="25137">MLSEGFMSSRTFNDFRSSSLLPFSSSSSSSSELERSAIEISKFNASSFCNGLKENFPPDLYLLSTLFSIMGLKFSGANTLLRLSRGVSTGSGAPGSIYNGLVGKVISSIGISKYFLFPFNLFVVPLIVRIFGFSDEGKNGISLPRSVCISLLFLLMLLLLLFSSSSDISNISSVISSDILLFDSFVEFDLLLSPNKSSSSSSSSPNNSLSTIESLLSLGRFSFCSRCSSVPSLL</sequence>
<evidence type="ECO:0000313" key="2">
    <source>
        <dbReference type="EMBL" id="EDZ72820.1"/>
    </source>
</evidence>
<dbReference type="Proteomes" id="UP000008988">
    <property type="component" value="Unassembled WGS sequence"/>
</dbReference>
<gene>
    <name evidence="2" type="ORF">AWRI1631_46610</name>
</gene>
<keyword evidence="1" id="KW-1133">Transmembrane helix</keyword>
<evidence type="ECO:0000256" key="1">
    <source>
        <dbReference type="SAM" id="Phobius"/>
    </source>
</evidence>
<name>B5VGX4_YEAS6</name>
<keyword evidence="1" id="KW-0472">Membrane</keyword>
<dbReference type="EMBL" id="ABSV01000574">
    <property type="protein sequence ID" value="EDZ72820.1"/>
    <property type="molecule type" value="Genomic_DNA"/>
</dbReference>
<accession>B5VGX4</accession>